<proteinExistence type="predicted"/>
<dbReference type="EMBL" id="BOPC01000062">
    <property type="protein sequence ID" value="GIJ29155.1"/>
    <property type="molecule type" value="Genomic_DNA"/>
</dbReference>
<accession>A0ABQ4JFM6</accession>
<evidence type="ECO:0000313" key="2">
    <source>
        <dbReference type="EMBL" id="GIJ29155.1"/>
    </source>
</evidence>
<sequence length="158" mass="17111">MRGGGERLRVRLSNLYGKQPLTIARTRVAALEVGSSIIASIDTAVTFGGTPHGPATYHPFALQTGYVARGDVVSHPKLPDPEVQDSFQLHRLLRADRAGQHRVQPRARAGAVVGLPPRRLSMIMPVDRPWWTVGGLSPDDGPSPRAPAHRRAPVVAIR</sequence>
<protein>
    <submittedName>
        <fullName evidence="2">Uncharacterized protein</fullName>
    </submittedName>
</protein>
<dbReference type="Proteomes" id="UP000653076">
    <property type="component" value="Unassembled WGS sequence"/>
</dbReference>
<gene>
    <name evidence="2" type="ORF">Vqi01_43170</name>
</gene>
<keyword evidence="3" id="KW-1185">Reference proteome</keyword>
<reference evidence="2 3" key="1">
    <citation type="submission" date="2021-01" db="EMBL/GenBank/DDBJ databases">
        <title>Whole genome shotgun sequence of Verrucosispora qiuiae NBRC 106684.</title>
        <authorList>
            <person name="Komaki H."/>
            <person name="Tamura T."/>
        </authorList>
    </citation>
    <scope>NUCLEOTIDE SEQUENCE [LARGE SCALE GENOMIC DNA]</scope>
    <source>
        <strain evidence="2 3">NBRC 106684</strain>
    </source>
</reference>
<evidence type="ECO:0000256" key="1">
    <source>
        <dbReference type="SAM" id="MobiDB-lite"/>
    </source>
</evidence>
<organism evidence="2 3">
    <name type="scientific">Micromonospora qiuiae</name>
    <dbReference type="NCBI Taxonomy" id="502268"/>
    <lineage>
        <taxon>Bacteria</taxon>
        <taxon>Bacillati</taxon>
        <taxon>Actinomycetota</taxon>
        <taxon>Actinomycetes</taxon>
        <taxon>Micromonosporales</taxon>
        <taxon>Micromonosporaceae</taxon>
        <taxon>Micromonospora</taxon>
    </lineage>
</organism>
<name>A0ABQ4JFM6_9ACTN</name>
<evidence type="ECO:0000313" key="3">
    <source>
        <dbReference type="Proteomes" id="UP000653076"/>
    </source>
</evidence>
<feature type="region of interest" description="Disordered" evidence="1">
    <location>
        <begin position="137"/>
        <end position="158"/>
    </location>
</feature>
<comment type="caution">
    <text evidence="2">The sequence shown here is derived from an EMBL/GenBank/DDBJ whole genome shotgun (WGS) entry which is preliminary data.</text>
</comment>